<evidence type="ECO:0000313" key="2">
    <source>
        <dbReference type="Proteomes" id="UP000257109"/>
    </source>
</evidence>
<dbReference type="AlphaFoldDB" id="A0A371HXU0"/>
<protein>
    <submittedName>
        <fullName evidence="1">Uncharacterized protein</fullName>
    </submittedName>
</protein>
<organism evidence="1 2">
    <name type="scientific">Mucuna pruriens</name>
    <name type="common">Velvet bean</name>
    <name type="synonym">Dolichos pruriens</name>
    <dbReference type="NCBI Taxonomy" id="157652"/>
    <lineage>
        <taxon>Eukaryota</taxon>
        <taxon>Viridiplantae</taxon>
        <taxon>Streptophyta</taxon>
        <taxon>Embryophyta</taxon>
        <taxon>Tracheophyta</taxon>
        <taxon>Spermatophyta</taxon>
        <taxon>Magnoliopsida</taxon>
        <taxon>eudicotyledons</taxon>
        <taxon>Gunneridae</taxon>
        <taxon>Pentapetalae</taxon>
        <taxon>rosids</taxon>
        <taxon>fabids</taxon>
        <taxon>Fabales</taxon>
        <taxon>Fabaceae</taxon>
        <taxon>Papilionoideae</taxon>
        <taxon>50 kb inversion clade</taxon>
        <taxon>NPAAA clade</taxon>
        <taxon>indigoferoid/millettioid clade</taxon>
        <taxon>Phaseoleae</taxon>
        <taxon>Mucuna</taxon>
    </lineage>
</organism>
<accession>A0A371HXU0</accession>
<dbReference type="Proteomes" id="UP000257109">
    <property type="component" value="Unassembled WGS sequence"/>
</dbReference>
<reference evidence="1" key="1">
    <citation type="submission" date="2018-05" db="EMBL/GenBank/DDBJ databases">
        <title>Draft genome of Mucuna pruriens seed.</title>
        <authorList>
            <person name="Nnadi N.E."/>
            <person name="Vos R."/>
            <person name="Hasami M.H."/>
            <person name="Devisetty U.K."/>
            <person name="Aguiy J.C."/>
        </authorList>
    </citation>
    <scope>NUCLEOTIDE SEQUENCE [LARGE SCALE GENOMIC DNA]</scope>
    <source>
        <strain evidence="1">JCA_2017</strain>
    </source>
</reference>
<keyword evidence="2" id="KW-1185">Reference proteome</keyword>
<comment type="caution">
    <text evidence="1">The sequence shown here is derived from an EMBL/GenBank/DDBJ whole genome shotgun (WGS) entry which is preliminary data.</text>
</comment>
<proteinExistence type="predicted"/>
<gene>
    <name evidence="1" type="ORF">CR513_08268</name>
</gene>
<evidence type="ECO:0000313" key="1">
    <source>
        <dbReference type="EMBL" id="RDY07592.1"/>
    </source>
</evidence>
<dbReference type="EMBL" id="QJKJ01001437">
    <property type="protein sequence ID" value="RDY07592.1"/>
    <property type="molecule type" value="Genomic_DNA"/>
</dbReference>
<sequence length="223" mass="25171">MQDKSKERNDGKRLRVAAKMQHKAAKYKSSLSIPYPTLNPGHVISQQEVLVIKIACVLKVQKERLVKVGLVLQAQKEHLGLEEAVPARPTIPTKVALSTKTDISGEYYSNIQGTTRDHSKSKLGICNSSNLARNLLGSRNIGTRSFSKVSFSIEEVQDQDLGSQKLSEVIAQYSRRTPMGRNLNVWPSVVNHYRPSKNTTKYELSMIHHSRSDTWQHQPIVKW</sequence>
<name>A0A371HXU0_MUCPR</name>
<feature type="non-terminal residue" evidence="1">
    <location>
        <position position="1"/>
    </location>
</feature>